<gene>
    <name evidence="2" type="ORF">DXC40_08965</name>
</gene>
<sequence length="118" mass="13098">MRILKVEPGQAPYEKEIPNTLESIQAEVGGGLFQPLYVGEGIVLCCNEEGKLNGMEPNRRLGNDIVCGPFFLVGDSESGDFVSLTDDQLALGMEAFAEPEQFTGEEPELEPWMEFRVW</sequence>
<reference evidence="2 3" key="1">
    <citation type="submission" date="2018-08" db="EMBL/GenBank/DDBJ databases">
        <title>A genome reference for cultivated species of the human gut microbiota.</title>
        <authorList>
            <person name="Zou Y."/>
            <person name="Xue W."/>
            <person name="Luo G."/>
        </authorList>
    </citation>
    <scope>NUCLEOTIDE SEQUENCE [LARGE SCALE GENOMIC DNA]</scope>
    <source>
        <strain evidence="2 3">TF05-12AC</strain>
    </source>
</reference>
<proteinExistence type="predicted"/>
<protein>
    <submittedName>
        <fullName evidence="2">DUF3846 domain-containing protein</fullName>
    </submittedName>
</protein>
<dbReference type="InterPro" id="IPR024559">
    <property type="entry name" value="DUF3846"/>
</dbReference>
<evidence type="ECO:0000313" key="2">
    <source>
        <dbReference type="EMBL" id="RGE67622.1"/>
    </source>
</evidence>
<dbReference type="EMBL" id="QVME01000004">
    <property type="protein sequence ID" value="RGE67622.1"/>
    <property type="molecule type" value="Genomic_DNA"/>
</dbReference>
<evidence type="ECO:0000313" key="3">
    <source>
        <dbReference type="Proteomes" id="UP000260828"/>
    </source>
</evidence>
<evidence type="ECO:0000259" key="1">
    <source>
        <dbReference type="Pfam" id="PF12957"/>
    </source>
</evidence>
<dbReference type="AlphaFoldDB" id="A0A3E3IKT9"/>
<name>A0A3E3IKT9_9FIRM</name>
<feature type="domain" description="DUF3846" evidence="1">
    <location>
        <begin position="1"/>
        <end position="94"/>
    </location>
</feature>
<accession>A0A3E3IKT9</accession>
<dbReference type="Proteomes" id="UP000260828">
    <property type="component" value="Unassembled WGS sequence"/>
</dbReference>
<dbReference type="RefSeq" id="WP_117546501.1">
    <property type="nucleotide sequence ID" value="NZ_QVME01000004.1"/>
</dbReference>
<comment type="caution">
    <text evidence="2">The sequence shown here is derived from an EMBL/GenBank/DDBJ whole genome shotgun (WGS) entry which is preliminary data.</text>
</comment>
<dbReference type="Pfam" id="PF12957">
    <property type="entry name" value="DUF3846"/>
    <property type="match status" value="1"/>
</dbReference>
<organism evidence="2 3">
    <name type="scientific">Anaerotruncus colihominis</name>
    <dbReference type="NCBI Taxonomy" id="169435"/>
    <lineage>
        <taxon>Bacteria</taxon>
        <taxon>Bacillati</taxon>
        <taxon>Bacillota</taxon>
        <taxon>Clostridia</taxon>
        <taxon>Eubacteriales</taxon>
        <taxon>Oscillospiraceae</taxon>
        <taxon>Anaerotruncus</taxon>
    </lineage>
</organism>